<dbReference type="eggNOG" id="arCOG02766">
    <property type="taxonomic scope" value="Archaea"/>
</dbReference>
<keyword evidence="1" id="KW-0812">Transmembrane</keyword>
<dbReference type="Pfam" id="PF02517">
    <property type="entry name" value="Rce1-like"/>
    <property type="match status" value="1"/>
</dbReference>
<keyword evidence="1" id="KW-0472">Membrane</keyword>
<evidence type="ECO:0000313" key="4">
    <source>
        <dbReference type="Proteomes" id="UP000017840"/>
    </source>
</evidence>
<dbReference type="InterPro" id="IPR003675">
    <property type="entry name" value="Rce1/LyrA-like_dom"/>
</dbReference>
<evidence type="ECO:0000313" key="3">
    <source>
        <dbReference type="EMBL" id="ESP87280.1"/>
    </source>
</evidence>
<name>V4H985_9EURY</name>
<dbReference type="Proteomes" id="UP000017840">
    <property type="component" value="Unassembled WGS sequence"/>
</dbReference>
<keyword evidence="1" id="KW-1133">Transmembrane helix</keyword>
<dbReference type="EMBL" id="ASGZ01000060">
    <property type="protein sequence ID" value="ESP87280.1"/>
    <property type="molecule type" value="Genomic_DNA"/>
</dbReference>
<feature type="transmembrane region" description="Helical" evidence="1">
    <location>
        <begin position="125"/>
        <end position="149"/>
    </location>
</feature>
<dbReference type="STRING" id="1324957.K933_14378"/>
<feature type="transmembrane region" description="Helical" evidence="1">
    <location>
        <begin position="197"/>
        <end position="216"/>
    </location>
</feature>
<dbReference type="GO" id="GO:0080120">
    <property type="term" value="P:CAAX-box protein maturation"/>
    <property type="evidence" value="ECO:0007669"/>
    <property type="project" value="UniProtKB-ARBA"/>
</dbReference>
<feature type="transmembrane region" description="Helical" evidence="1">
    <location>
        <begin position="169"/>
        <end position="185"/>
    </location>
</feature>
<proteinExistence type="predicted"/>
<dbReference type="OrthoDB" id="177081at2157"/>
<evidence type="ECO:0000256" key="1">
    <source>
        <dbReference type="SAM" id="Phobius"/>
    </source>
</evidence>
<feature type="domain" description="CAAX prenyl protease 2/Lysostaphin resistance protein A-like" evidence="2">
    <location>
        <begin position="139"/>
        <end position="231"/>
    </location>
</feature>
<dbReference type="AlphaFoldDB" id="V4H985"/>
<sequence>MSEPSAAAAGADRRLPLPAVAAGAMLLWVLAEFALRRGLAYALLAPKLGTSLGADAVVMVVGFPLIAAAVALLGRRAGVDPADWDYRLSRRAVGTGVAGFVAYVAVAAAALFAASLAGSQPSSGLAGGSGGAGLPAWVVALFLLGNGVVVPVAEELAWRGVIQTALTDAYGTSVAVSVTAVGFVAKHLVVDLAAMPFRVFSLAVLAVVFCALRARYGTTSSTVAHVLVNLLSTASLLTAL</sequence>
<evidence type="ECO:0000259" key="2">
    <source>
        <dbReference type="Pfam" id="PF02517"/>
    </source>
</evidence>
<reference evidence="3 4" key="1">
    <citation type="journal article" date="2013" name="Genome Announc.">
        <title>Draft Genome Sequence of 'Candidatus Halobonum tyrrellensis' Strain G22, Isolated from the Hypersaline Waters of Lake Tyrrell, Australia.</title>
        <authorList>
            <person name="Ugalde J.A."/>
            <person name="Narasingarao P."/>
            <person name="Kuo S."/>
            <person name="Podell S."/>
            <person name="Allen E.E."/>
        </authorList>
    </citation>
    <scope>NUCLEOTIDE SEQUENCE [LARGE SCALE GENOMIC DNA]</scope>
    <source>
        <strain evidence="3 4">G22</strain>
    </source>
</reference>
<feature type="transmembrane region" description="Helical" evidence="1">
    <location>
        <begin position="15"/>
        <end position="35"/>
    </location>
</feature>
<gene>
    <name evidence="3" type="ORF">K933_14378</name>
</gene>
<protein>
    <recommendedName>
        <fullName evidence="2">CAAX prenyl protease 2/Lysostaphin resistance protein A-like domain-containing protein</fullName>
    </recommendedName>
</protein>
<feature type="transmembrane region" description="Helical" evidence="1">
    <location>
        <begin position="93"/>
        <end position="113"/>
    </location>
</feature>
<comment type="caution">
    <text evidence="3">The sequence shown here is derived from an EMBL/GenBank/DDBJ whole genome shotgun (WGS) entry which is preliminary data.</text>
</comment>
<organism evidence="3 4">
    <name type="scientific">Candidatus Halobonum tyrrellensis G22</name>
    <dbReference type="NCBI Taxonomy" id="1324957"/>
    <lineage>
        <taxon>Archaea</taxon>
        <taxon>Methanobacteriati</taxon>
        <taxon>Methanobacteriota</taxon>
        <taxon>Stenosarchaea group</taxon>
        <taxon>Halobacteria</taxon>
        <taxon>Halobacteriales</taxon>
        <taxon>Haloferacaceae</taxon>
        <taxon>Candidatus Halobonum</taxon>
    </lineage>
</organism>
<accession>V4H985</accession>
<dbReference type="GO" id="GO:0004175">
    <property type="term" value="F:endopeptidase activity"/>
    <property type="evidence" value="ECO:0007669"/>
    <property type="project" value="UniProtKB-ARBA"/>
</dbReference>
<feature type="transmembrane region" description="Helical" evidence="1">
    <location>
        <begin position="56"/>
        <end position="73"/>
    </location>
</feature>
<keyword evidence="4" id="KW-1185">Reference proteome</keyword>
<dbReference type="RefSeq" id="WP_023395449.1">
    <property type="nucleotide sequence ID" value="NZ_ASGZ01000060.1"/>
</dbReference>